<gene>
    <name evidence="9" type="primary">leuS</name>
    <name evidence="15" type="ORF">FB550_104284</name>
</gene>
<evidence type="ECO:0000313" key="15">
    <source>
        <dbReference type="EMBL" id="TWE02732.1"/>
    </source>
</evidence>
<name>A0A561DH65_9BACI</name>
<keyword evidence="5 9" id="KW-0067">ATP-binding</keyword>
<comment type="caution">
    <text evidence="9">Lacks conserved residue(s) required for the propagation of feature annotation.</text>
</comment>
<evidence type="ECO:0000256" key="6">
    <source>
        <dbReference type="ARBA" id="ARBA00022917"/>
    </source>
</evidence>
<evidence type="ECO:0000256" key="10">
    <source>
        <dbReference type="RuleBase" id="RU363035"/>
    </source>
</evidence>
<accession>A0A561DH65</accession>
<dbReference type="HAMAP" id="MF_00049_B">
    <property type="entry name" value="Leu_tRNA_synth_B"/>
    <property type="match status" value="1"/>
</dbReference>
<dbReference type="InterPro" id="IPR013155">
    <property type="entry name" value="M/V/L/I-tRNA-synth_anticd-bd"/>
</dbReference>
<dbReference type="FunFam" id="3.10.20.590:FF:000001">
    <property type="entry name" value="Leucine--tRNA ligase"/>
    <property type="match status" value="1"/>
</dbReference>
<dbReference type="GO" id="GO:0005524">
    <property type="term" value="F:ATP binding"/>
    <property type="evidence" value="ECO:0007669"/>
    <property type="project" value="UniProtKB-UniRule"/>
</dbReference>
<comment type="caution">
    <text evidence="15">The sequence shown here is derived from an EMBL/GenBank/DDBJ whole genome shotgun (WGS) entry which is preliminary data.</text>
</comment>
<dbReference type="GO" id="GO:0004823">
    <property type="term" value="F:leucine-tRNA ligase activity"/>
    <property type="evidence" value="ECO:0007669"/>
    <property type="project" value="UniProtKB-UniRule"/>
</dbReference>
<keyword evidence="3 9" id="KW-0436">Ligase</keyword>
<dbReference type="InterPro" id="IPR002302">
    <property type="entry name" value="Leu-tRNA-ligase"/>
</dbReference>
<evidence type="ECO:0000256" key="9">
    <source>
        <dbReference type="HAMAP-Rule" id="MF_00049"/>
    </source>
</evidence>
<feature type="domain" description="Methionyl/Leucyl tRNA synthetase" evidence="13">
    <location>
        <begin position="69"/>
        <end position="200"/>
    </location>
</feature>
<dbReference type="InterPro" id="IPR001412">
    <property type="entry name" value="aa-tRNA-synth_I_CS"/>
</dbReference>
<dbReference type="PRINTS" id="PR00985">
    <property type="entry name" value="TRNASYNTHLEU"/>
</dbReference>
<dbReference type="SUPFAM" id="SSF47323">
    <property type="entry name" value="Anticodon-binding domain of a subclass of class I aminoacyl-tRNA synthetases"/>
    <property type="match status" value="1"/>
</dbReference>
<comment type="catalytic activity">
    <reaction evidence="8 9">
        <text>tRNA(Leu) + L-leucine + ATP = L-leucyl-tRNA(Leu) + AMP + diphosphate</text>
        <dbReference type="Rhea" id="RHEA:11688"/>
        <dbReference type="Rhea" id="RHEA-COMP:9613"/>
        <dbReference type="Rhea" id="RHEA-COMP:9622"/>
        <dbReference type="ChEBI" id="CHEBI:30616"/>
        <dbReference type="ChEBI" id="CHEBI:33019"/>
        <dbReference type="ChEBI" id="CHEBI:57427"/>
        <dbReference type="ChEBI" id="CHEBI:78442"/>
        <dbReference type="ChEBI" id="CHEBI:78494"/>
        <dbReference type="ChEBI" id="CHEBI:456215"/>
        <dbReference type="EC" id="6.1.1.4"/>
    </reaction>
</comment>
<dbReference type="AlphaFoldDB" id="A0A561DH65"/>
<evidence type="ECO:0000256" key="2">
    <source>
        <dbReference type="ARBA" id="ARBA00022490"/>
    </source>
</evidence>
<proteinExistence type="inferred from homology"/>
<evidence type="ECO:0000256" key="5">
    <source>
        <dbReference type="ARBA" id="ARBA00022840"/>
    </source>
</evidence>
<keyword evidence="4 9" id="KW-0547">Nucleotide-binding</keyword>
<comment type="subcellular location">
    <subcellularLocation>
        <location evidence="9">Cytoplasm</location>
    </subcellularLocation>
</comment>
<evidence type="ECO:0000259" key="14">
    <source>
        <dbReference type="Pfam" id="PF13603"/>
    </source>
</evidence>
<keyword evidence="6 9" id="KW-0648">Protein biosynthesis</keyword>
<dbReference type="SUPFAM" id="SSF52374">
    <property type="entry name" value="Nucleotidylyl transferase"/>
    <property type="match status" value="1"/>
</dbReference>
<dbReference type="Gene3D" id="3.90.740.10">
    <property type="entry name" value="Valyl/Leucyl/Isoleucyl-tRNA synthetase, editing domain"/>
    <property type="match status" value="1"/>
</dbReference>
<dbReference type="EMBL" id="VIVN01000004">
    <property type="protein sequence ID" value="TWE02732.1"/>
    <property type="molecule type" value="Genomic_DNA"/>
</dbReference>
<dbReference type="SUPFAM" id="SSF50677">
    <property type="entry name" value="ValRS/IleRS/LeuRS editing domain"/>
    <property type="match status" value="1"/>
</dbReference>
<dbReference type="InterPro" id="IPR014729">
    <property type="entry name" value="Rossmann-like_a/b/a_fold"/>
</dbReference>
<dbReference type="InterPro" id="IPR025709">
    <property type="entry name" value="Leu_tRNA-synth_edit"/>
</dbReference>
<dbReference type="Gene3D" id="3.40.50.620">
    <property type="entry name" value="HUPs"/>
    <property type="match status" value="2"/>
</dbReference>
<dbReference type="GO" id="GO:0002161">
    <property type="term" value="F:aminoacyl-tRNA deacylase activity"/>
    <property type="evidence" value="ECO:0007669"/>
    <property type="project" value="InterPro"/>
</dbReference>
<dbReference type="GO" id="GO:0006429">
    <property type="term" value="P:leucyl-tRNA aminoacylation"/>
    <property type="evidence" value="ECO:0007669"/>
    <property type="project" value="UniProtKB-UniRule"/>
</dbReference>
<dbReference type="FunFam" id="3.40.50.620:FF:000056">
    <property type="entry name" value="Leucine--tRNA ligase"/>
    <property type="match status" value="1"/>
</dbReference>
<dbReference type="Pfam" id="PF08264">
    <property type="entry name" value="Anticodon_1"/>
    <property type="match status" value="1"/>
</dbReference>
<dbReference type="Gene3D" id="3.10.20.590">
    <property type="match status" value="1"/>
</dbReference>
<dbReference type="Proteomes" id="UP000319671">
    <property type="component" value="Unassembled WGS sequence"/>
</dbReference>
<keyword evidence="7 9" id="KW-0030">Aminoacyl-tRNA synthetase</keyword>
<dbReference type="FunFam" id="3.40.50.620:FF:000077">
    <property type="entry name" value="Leucine--tRNA ligase"/>
    <property type="match status" value="1"/>
</dbReference>
<evidence type="ECO:0000259" key="11">
    <source>
        <dbReference type="Pfam" id="PF00133"/>
    </source>
</evidence>
<dbReference type="EC" id="6.1.1.4" evidence="9"/>
<evidence type="ECO:0000256" key="3">
    <source>
        <dbReference type="ARBA" id="ARBA00022598"/>
    </source>
</evidence>
<sequence>MWVVPREDTYNPLVPFWDEGFFYLSVGGKKMSFNHEQIEKKWQKKWEEEKTFKTSEEYNKRKFYALDMFPYPSGAGLHVGHPEGYTATDILSRLKRMQGYNVLHPMGWDAFGLPAEQYALDTGNDPAEFTEKNINTFRRQIKSLGFSYDWDREVNTTDPDYYKWTQWIFLKLWEKGLAYIDEVAVNWCPALGTVLANEEVIDGKSERGGHPVERRPMKQWMLKITAYGDRLLEDLEELDWPESLKEMQRNWIGRSEGAEVTFKIDGHDETFTVFTTRPDTLFGATYAVLAPEHAFVEKITTVEQRAAVDTYLDKVKMKSDLERTDLAKEKTGVFTGAYAINPANGEKMPIWIADYVLVSYGTGAIMAVPAHDERDYEFAKVFNLPIKPVLAGGDVEKEAYTGDGEHINSEFLNGLDKEEAISKMIAWLEEKGIGTKKVTYRLRDWLFSRQRYWGEPIPIIHWEDGTMTAVPEEELPLTLPKTTDIKPSGTGESPLANIEDWVNVVDPKTGKKGRRETNTMPQWAGSCWYYLRYIDPENDQELASQEKLNHWLPVDIYIGGAEHAVLHLLYARFWHKFLYDIGVVPTKEPFQKLFNQGMILGEGNEKMSKSKGNVVNPDDIIESHGADTLRLYEMFMGPLDASIAWSTNGLDGSRRFLDRIWRLLVEENGELSPKIQPNEEVSNLEKAYHQTVKKVTEDYEGLRFNTAISQMMVFINEAYKATVLPKDYIEGFVKLLAPVCPHIAEELWEKLGHSGTISYEAWPAYDEAKLVDDEIEIVIQVNGKVKTKLKVPTDATKEALEGIAMDDDRVKEQIEGKTIRKVITVPGKLVNIVAN</sequence>
<feature type="short sequence motif" description="'KMSKS' region" evidence="9">
    <location>
        <begin position="606"/>
        <end position="610"/>
    </location>
</feature>
<dbReference type="Pfam" id="PF13603">
    <property type="entry name" value="tRNA-synt_1_2"/>
    <property type="match status" value="1"/>
</dbReference>
<feature type="domain" description="Aminoacyl-tRNA synthetase class Ia" evidence="11">
    <location>
        <begin position="442"/>
        <end position="634"/>
    </location>
</feature>
<reference evidence="15 16" key="1">
    <citation type="submission" date="2019-06" db="EMBL/GenBank/DDBJ databases">
        <title>Sorghum-associated microbial communities from plants grown in Nebraska, USA.</title>
        <authorList>
            <person name="Schachtman D."/>
        </authorList>
    </citation>
    <scope>NUCLEOTIDE SEQUENCE [LARGE SCALE GENOMIC DNA]</scope>
    <source>
        <strain evidence="15 16">2482</strain>
    </source>
</reference>
<dbReference type="InterPro" id="IPR009080">
    <property type="entry name" value="tRNAsynth_Ia_anticodon-bd"/>
</dbReference>
<dbReference type="GO" id="GO:0005829">
    <property type="term" value="C:cytosol"/>
    <property type="evidence" value="ECO:0007669"/>
    <property type="project" value="TreeGrafter"/>
</dbReference>
<dbReference type="Pfam" id="PF09334">
    <property type="entry name" value="tRNA-synt_1g"/>
    <property type="match status" value="1"/>
</dbReference>
<evidence type="ECO:0000259" key="12">
    <source>
        <dbReference type="Pfam" id="PF08264"/>
    </source>
</evidence>
<dbReference type="Gene3D" id="1.10.730.10">
    <property type="entry name" value="Isoleucyl-tRNA Synthetase, Domain 1"/>
    <property type="match status" value="1"/>
</dbReference>
<organism evidence="15 16">
    <name type="scientific">Neobacillus bataviensis</name>
    <dbReference type="NCBI Taxonomy" id="220685"/>
    <lineage>
        <taxon>Bacteria</taxon>
        <taxon>Bacillati</taxon>
        <taxon>Bacillota</taxon>
        <taxon>Bacilli</taxon>
        <taxon>Bacillales</taxon>
        <taxon>Bacillaceae</taxon>
        <taxon>Neobacillus</taxon>
    </lineage>
</organism>
<dbReference type="InterPro" id="IPR009008">
    <property type="entry name" value="Val/Leu/Ile-tRNA-synth_edit"/>
</dbReference>
<dbReference type="PROSITE" id="PS00178">
    <property type="entry name" value="AA_TRNA_LIGASE_I"/>
    <property type="match status" value="1"/>
</dbReference>
<feature type="binding site" evidence="9">
    <location>
        <position position="609"/>
    </location>
    <ligand>
        <name>ATP</name>
        <dbReference type="ChEBI" id="CHEBI:30616"/>
    </ligand>
</feature>
<dbReference type="InterPro" id="IPR015413">
    <property type="entry name" value="Methionyl/Leucyl_tRNA_Synth"/>
</dbReference>
<keyword evidence="2 9" id="KW-0963">Cytoplasm</keyword>
<evidence type="ECO:0000259" key="13">
    <source>
        <dbReference type="Pfam" id="PF09334"/>
    </source>
</evidence>
<protein>
    <recommendedName>
        <fullName evidence="9">Leucine--tRNA ligase</fullName>
        <ecNumber evidence="9">6.1.1.4</ecNumber>
    </recommendedName>
    <alternativeName>
        <fullName evidence="9">Leucyl-tRNA synthetase</fullName>
        <shortName evidence="9">LeuRS</shortName>
    </alternativeName>
</protein>
<comment type="similarity">
    <text evidence="1 9 10">Belongs to the class-I aminoacyl-tRNA synthetase family.</text>
</comment>
<dbReference type="FunFam" id="1.10.730.10:FF:000011">
    <property type="entry name" value="Leucine--tRNA ligase chloroplastic/mitochondrial"/>
    <property type="match status" value="1"/>
</dbReference>
<dbReference type="PANTHER" id="PTHR43740">
    <property type="entry name" value="LEUCYL-TRNA SYNTHETASE"/>
    <property type="match status" value="1"/>
</dbReference>
<keyword evidence="16" id="KW-1185">Reference proteome</keyword>
<evidence type="ECO:0000256" key="8">
    <source>
        <dbReference type="ARBA" id="ARBA00047469"/>
    </source>
</evidence>
<feature type="domain" description="Methionyl/Valyl/Leucyl/Isoleucyl-tRNA synthetase anticodon-binding" evidence="12">
    <location>
        <begin position="686"/>
        <end position="798"/>
    </location>
</feature>
<dbReference type="NCBIfam" id="TIGR00396">
    <property type="entry name" value="leuS_bact"/>
    <property type="match status" value="1"/>
</dbReference>
<feature type="domain" description="Leucyl-tRNA synthetase editing" evidence="14">
    <location>
        <begin position="249"/>
        <end position="429"/>
    </location>
</feature>
<dbReference type="CDD" id="cd07958">
    <property type="entry name" value="Anticodon_Ia_Leu_BEm"/>
    <property type="match status" value="1"/>
</dbReference>
<dbReference type="CDD" id="cd00812">
    <property type="entry name" value="LeuRS_core"/>
    <property type="match status" value="1"/>
</dbReference>
<dbReference type="InterPro" id="IPR002300">
    <property type="entry name" value="aa-tRNA-synth_Ia"/>
</dbReference>
<dbReference type="Pfam" id="PF00133">
    <property type="entry name" value="tRNA-synt_1"/>
    <property type="match status" value="1"/>
</dbReference>
<evidence type="ECO:0000256" key="1">
    <source>
        <dbReference type="ARBA" id="ARBA00005594"/>
    </source>
</evidence>
<evidence type="ECO:0000256" key="7">
    <source>
        <dbReference type="ARBA" id="ARBA00023146"/>
    </source>
</evidence>
<dbReference type="PANTHER" id="PTHR43740:SF2">
    <property type="entry name" value="LEUCINE--TRNA LIGASE, MITOCHONDRIAL"/>
    <property type="match status" value="1"/>
</dbReference>
<evidence type="ECO:0000313" key="16">
    <source>
        <dbReference type="Proteomes" id="UP000319671"/>
    </source>
</evidence>
<evidence type="ECO:0000256" key="4">
    <source>
        <dbReference type="ARBA" id="ARBA00022741"/>
    </source>
</evidence>